<keyword evidence="3" id="KW-1185">Reference proteome</keyword>
<dbReference type="Proteomes" id="UP000237271">
    <property type="component" value="Unassembled WGS sequence"/>
</dbReference>
<protein>
    <submittedName>
        <fullName evidence="2">Uncharacterized protein</fullName>
    </submittedName>
</protein>
<sequence length="78" mass="9185">MYRGSESRLDHLARRMWTEVSPEDPINETERRQPDRSRRKRRKRSALYSPSEMSFVGFLDVHVHVGAAKAVSEKTRDK</sequence>
<evidence type="ECO:0000313" key="3">
    <source>
        <dbReference type="Proteomes" id="UP000237271"/>
    </source>
</evidence>
<comment type="caution">
    <text evidence="2">The sequence shown here is derived from an EMBL/GenBank/DDBJ whole genome shotgun (WGS) entry which is preliminary data.</text>
</comment>
<dbReference type="EMBL" id="NCKW01009723">
    <property type="protein sequence ID" value="POM66151.1"/>
    <property type="molecule type" value="Genomic_DNA"/>
</dbReference>
<feature type="region of interest" description="Disordered" evidence="1">
    <location>
        <begin position="17"/>
        <end position="46"/>
    </location>
</feature>
<accession>A0A2P4XKR3</accession>
<reference evidence="2 3" key="1">
    <citation type="journal article" date="2017" name="Genome Biol. Evol.">
        <title>Phytophthora megakarya and P. palmivora, closely related causal agents of cacao black pod rot, underwent increases in genome sizes and gene numbers by different mechanisms.</title>
        <authorList>
            <person name="Ali S.S."/>
            <person name="Shao J."/>
            <person name="Lary D.J."/>
            <person name="Kronmiller B."/>
            <person name="Shen D."/>
            <person name="Strem M.D."/>
            <person name="Amoako-Attah I."/>
            <person name="Akrofi A.Y."/>
            <person name="Begoude B.A."/>
            <person name="Ten Hoopen G.M."/>
            <person name="Coulibaly K."/>
            <person name="Kebe B.I."/>
            <person name="Melnick R.L."/>
            <person name="Guiltinan M.J."/>
            <person name="Tyler B.M."/>
            <person name="Meinhardt L.W."/>
            <person name="Bailey B.A."/>
        </authorList>
    </citation>
    <scope>NUCLEOTIDE SEQUENCE [LARGE SCALE GENOMIC DNA]</scope>
    <source>
        <strain evidence="3">sbr112.9</strain>
    </source>
</reference>
<dbReference type="AlphaFoldDB" id="A0A2P4XKR3"/>
<evidence type="ECO:0000256" key="1">
    <source>
        <dbReference type="SAM" id="MobiDB-lite"/>
    </source>
</evidence>
<evidence type="ECO:0000313" key="2">
    <source>
        <dbReference type="EMBL" id="POM66151.1"/>
    </source>
</evidence>
<name>A0A2P4XKR3_9STRA</name>
<proteinExistence type="predicted"/>
<gene>
    <name evidence="2" type="ORF">PHPALM_18037</name>
</gene>
<organism evidence="2 3">
    <name type="scientific">Phytophthora palmivora</name>
    <dbReference type="NCBI Taxonomy" id="4796"/>
    <lineage>
        <taxon>Eukaryota</taxon>
        <taxon>Sar</taxon>
        <taxon>Stramenopiles</taxon>
        <taxon>Oomycota</taxon>
        <taxon>Peronosporomycetes</taxon>
        <taxon>Peronosporales</taxon>
        <taxon>Peronosporaceae</taxon>
        <taxon>Phytophthora</taxon>
    </lineage>
</organism>